<dbReference type="GO" id="GO:0003725">
    <property type="term" value="F:double-stranded RNA binding"/>
    <property type="evidence" value="ECO:0007669"/>
    <property type="project" value="InterPro"/>
</dbReference>
<evidence type="ECO:0000256" key="4">
    <source>
        <dbReference type="ARBA" id="ARBA00022490"/>
    </source>
</evidence>
<keyword evidence="6" id="KW-0819">tRNA processing</keyword>
<feature type="domain" description="YrdC-like" evidence="12">
    <location>
        <begin position="9"/>
        <end position="194"/>
    </location>
</feature>
<evidence type="ECO:0000256" key="5">
    <source>
        <dbReference type="ARBA" id="ARBA00022679"/>
    </source>
</evidence>
<comment type="subcellular location">
    <subcellularLocation>
        <location evidence="1">Cytoplasm</location>
    </subcellularLocation>
</comment>
<evidence type="ECO:0000256" key="11">
    <source>
        <dbReference type="ARBA" id="ARBA00048366"/>
    </source>
</evidence>
<dbReference type="GO" id="GO:0061710">
    <property type="term" value="F:L-threonylcarbamoyladenylate synthase"/>
    <property type="evidence" value="ECO:0007669"/>
    <property type="project" value="UniProtKB-EC"/>
</dbReference>
<dbReference type="Pfam" id="PF01300">
    <property type="entry name" value="Sua5_yciO_yrdC"/>
    <property type="match status" value="1"/>
</dbReference>
<evidence type="ECO:0000256" key="1">
    <source>
        <dbReference type="ARBA" id="ARBA00004496"/>
    </source>
</evidence>
<evidence type="ECO:0000256" key="8">
    <source>
        <dbReference type="ARBA" id="ARBA00022741"/>
    </source>
</evidence>
<dbReference type="AlphaFoldDB" id="A0A1D3UP47"/>
<evidence type="ECO:0000313" key="13">
    <source>
        <dbReference type="EMBL" id="SCQ21950.1"/>
    </source>
</evidence>
<comment type="similarity">
    <text evidence="2">Belongs to the SUA5 family.</text>
</comment>
<evidence type="ECO:0000256" key="2">
    <source>
        <dbReference type="ARBA" id="ARBA00007663"/>
    </source>
</evidence>
<dbReference type="PANTHER" id="PTHR17490">
    <property type="entry name" value="SUA5"/>
    <property type="match status" value="1"/>
</dbReference>
<dbReference type="GO" id="GO:0006450">
    <property type="term" value="P:regulation of translational fidelity"/>
    <property type="evidence" value="ECO:0007669"/>
    <property type="project" value="TreeGrafter"/>
</dbReference>
<dbReference type="Proteomes" id="UP000182057">
    <property type="component" value="Unassembled WGS sequence"/>
</dbReference>
<dbReference type="PANTHER" id="PTHR17490:SF16">
    <property type="entry name" value="THREONYLCARBAMOYL-AMP SYNTHASE"/>
    <property type="match status" value="1"/>
</dbReference>
<keyword evidence="8" id="KW-0547">Nucleotide-binding</keyword>
<keyword evidence="5 13" id="KW-0808">Transferase</keyword>
<keyword evidence="4" id="KW-0963">Cytoplasm</keyword>
<dbReference type="EC" id="2.7.7.87" evidence="3"/>
<dbReference type="PROSITE" id="PS51163">
    <property type="entry name" value="YRDC"/>
    <property type="match status" value="1"/>
</dbReference>
<evidence type="ECO:0000256" key="6">
    <source>
        <dbReference type="ARBA" id="ARBA00022694"/>
    </source>
</evidence>
<sequence>MEEITENITDDLKEACRVLQAGGLILYPTDTIWGIGCDATNEEAVRKVYELKQRADHKAMLVLVDNPAKLNVYVDEVPDVAWDLIELSDKPLTIIYSNAKNLAPNLVGEDGSVGIRITHERFSHNLCERFRRPVVSTSANKSGEPAPSSYSDISQSIRDGADYIVRYRQTEQIQARPSGIVKVGRGGLIQVIRE</sequence>
<evidence type="ECO:0000256" key="10">
    <source>
        <dbReference type="ARBA" id="ARBA00029774"/>
    </source>
</evidence>
<evidence type="ECO:0000256" key="9">
    <source>
        <dbReference type="ARBA" id="ARBA00022840"/>
    </source>
</evidence>
<reference evidence="13 14" key="1">
    <citation type="submission" date="2016-09" db="EMBL/GenBank/DDBJ databases">
        <authorList>
            <person name="Capua I."/>
            <person name="De Benedictis P."/>
            <person name="Joannis T."/>
            <person name="Lombin L.H."/>
            <person name="Cattoli G."/>
        </authorList>
    </citation>
    <scope>NUCLEOTIDE SEQUENCE [LARGE SCALE GENOMIC DNA]</scope>
    <source>
        <strain evidence="13 14">UB20</strain>
    </source>
</reference>
<gene>
    <name evidence="13" type="primary">tsaC</name>
    <name evidence="13" type="ORF">TFUB20_01550</name>
</gene>
<dbReference type="SUPFAM" id="SSF55821">
    <property type="entry name" value="YrdC/RibB"/>
    <property type="match status" value="1"/>
</dbReference>
<dbReference type="InterPro" id="IPR017945">
    <property type="entry name" value="DHBP_synth_RibB-like_a/b_dom"/>
</dbReference>
<dbReference type="GO" id="GO:0000049">
    <property type="term" value="F:tRNA binding"/>
    <property type="evidence" value="ECO:0007669"/>
    <property type="project" value="TreeGrafter"/>
</dbReference>
<evidence type="ECO:0000256" key="7">
    <source>
        <dbReference type="ARBA" id="ARBA00022695"/>
    </source>
</evidence>
<dbReference type="EMBL" id="FMMM01000055">
    <property type="protein sequence ID" value="SCQ21950.1"/>
    <property type="molecule type" value="Genomic_DNA"/>
</dbReference>
<evidence type="ECO:0000259" key="12">
    <source>
        <dbReference type="PROSITE" id="PS51163"/>
    </source>
</evidence>
<evidence type="ECO:0000313" key="14">
    <source>
        <dbReference type="Proteomes" id="UP000182057"/>
    </source>
</evidence>
<dbReference type="GO" id="GO:0008033">
    <property type="term" value="P:tRNA processing"/>
    <property type="evidence" value="ECO:0007669"/>
    <property type="project" value="UniProtKB-KW"/>
</dbReference>
<evidence type="ECO:0000256" key="3">
    <source>
        <dbReference type="ARBA" id="ARBA00012584"/>
    </source>
</evidence>
<proteinExistence type="inferred from homology"/>
<dbReference type="NCBIfam" id="TIGR00057">
    <property type="entry name" value="L-threonylcarbamoyladenylate synthase"/>
    <property type="match status" value="1"/>
</dbReference>
<keyword evidence="7 13" id="KW-0548">Nucleotidyltransferase</keyword>
<dbReference type="InterPro" id="IPR006070">
    <property type="entry name" value="Sua5-like_dom"/>
</dbReference>
<protein>
    <recommendedName>
        <fullName evidence="10">L-threonylcarbamoyladenylate synthase</fullName>
        <ecNumber evidence="3">2.7.7.87</ecNumber>
    </recommendedName>
    <alternativeName>
        <fullName evidence="10">L-threonylcarbamoyladenylate synthase</fullName>
    </alternativeName>
</protein>
<dbReference type="GO" id="GO:0005737">
    <property type="term" value="C:cytoplasm"/>
    <property type="evidence" value="ECO:0007669"/>
    <property type="project" value="UniProtKB-SubCell"/>
</dbReference>
<dbReference type="Gene3D" id="3.90.870.10">
    <property type="entry name" value="DHBP synthase"/>
    <property type="match status" value="1"/>
</dbReference>
<dbReference type="InterPro" id="IPR050156">
    <property type="entry name" value="TC-AMP_synthase_SUA5"/>
</dbReference>
<accession>A0A1D3UP47</accession>
<name>A0A1D3UP47_TANFO</name>
<dbReference type="GO" id="GO:0005524">
    <property type="term" value="F:ATP binding"/>
    <property type="evidence" value="ECO:0007669"/>
    <property type="project" value="UniProtKB-KW"/>
</dbReference>
<organism evidence="13 14">
    <name type="scientific">Tannerella forsythia</name>
    <name type="common">Bacteroides forsythus</name>
    <dbReference type="NCBI Taxonomy" id="28112"/>
    <lineage>
        <taxon>Bacteria</taxon>
        <taxon>Pseudomonadati</taxon>
        <taxon>Bacteroidota</taxon>
        <taxon>Bacteroidia</taxon>
        <taxon>Bacteroidales</taxon>
        <taxon>Tannerellaceae</taxon>
        <taxon>Tannerella</taxon>
    </lineage>
</organism>
<keyword evidence="9" id="KW-0067">ATP-binding</keyword>
<comment type="catalytic activity">
    <reaction evidence="11">
        <text>L-threonine + hydrogencarbonate + ATP = L-threonylcarbamoyladenylate + diphosphate + H2O</text>
        <dbReference type="Rhea" id="RHEA:36407"/>
        <dbReference type="ChEBI" id="CHEBI:15377"/>
        <dbReference type="ChEBI" id="CHEBI:17544"/>
        <dbReference type="ChEBI" id="CHEBI:30616"/>
        <dbReference type="ChEBI" id="CHEBI:33019"/>
        <dbReference type="ChEBI" id="CHEBI:57926"/>
        <dbReference type="ChEBI" id="CHEBI:73682"/>
        <dbReference type="EC" id="2.7.7.87"/>
    </reaction>
</comment>